<dbReference type="OrthoDB" id="2087838at2"/>
<reference evidence="2 4" key="3">
    <citation type="submission" date="2018-06" db="EMBL/GenBank/DDBJ databases">
        <authorList>
            <consortium name="Pathogen Informatics"/>
            <person name="Doyle S."/>
        </authorList>
    </citation>
    <scope>NUCLEOTIDE SEQUENCE [LARGE SCALE GENOMIC DNA]</scope>
    <source>
        <strain evidence="2 4">NCTC12957</strain>
    </source>
</reference>
<dbReference type="RefSeq" id="WP_075099642.1">
    <property type="nucleotide sequence ID" value="NZ_MSJL01000037.1"/>
</dbReference>
<evidence type="ECO:0000313" key="3">
    <source>
        <dbReference type="Proteomes" id="UP000186437"/>
    </source>
</evidence>
<name>A0A1Q8EC08_STRAI</name>
<organism evidence="1 3">
    <name type="scientific">Streptococcus acidominimus</name>
    <dbReference type="NCBI Taxonomy" id="1326"/>
    <lineage>
        <taxon>Bacteria</taxon>
        <taxon>Bacillati</taxon>
        <taxon>Bacillota</taxon>
        <taxon>Bacilli</taxon>
        <taxon>Lactobacillales</taxon>
        <taxon>Streptococcaceae</taxon>
        <taxon>Streptococcus</taxon>
    </lineage>
</organism>
<reference evidence="1" key="2">
    <citation type="submission" date="2016-12" db="EMBL/GenBank/DDBJ databases">
        <authorList>
            <person name="Song W.-J."/>
            <person name="Kurnit D.M."/>
        </authorList>
    </citation>
    <scope>NUCLEOTIDE SEQUENCE [LARGE SCALE GENOMIC DNA]</scope>
    <source>
        <strain evidence="1">ATCC 51725</strain>
    </source>
</reference>
<reference evidence="3" key="1">
    <citation type="submission" date="2016-12" db="EMBL/GenBank/DDBJ databases">
        <authorList>
            <person name="Gulvik C.A."/>
        </authorList>
    </citation>
    <scope>NUCLEOTIDE SEQUENCE [LARGE SCALE GENOMIC DNA]</scope>
    <source>
        <strain evidence="3">ATCC 51725</strain>
    </source>
</reference>
<dbReference type="InterPro" id="IPR038509">
    <property type="entry name" value="IFS_sf"/>
</dbReference>
<accession>A0A1Q8EC08</accession>
<protein>
    <submittedName>
        <fullName evidence="1">Uncharacterized protein</fullName>
    </submittedName>
</protein>
<sequence>MEVRNQLLQSIANDSLLEFLLGSEKYFIESSPFSPEAGQVDTSKIISKGIYKLYLEDEKFKNLFEQSLCEMVVSSDYGLYMSLKYFASLLFKEKNHLSPFEIDKTHLSEVIKSNLAIRENAIKSRGIEVGIIGHIDAWPEIERIRQVIKDEYGIQL</sequence>
<evidence type="ECO:0000313" key="1">
    <source>
        <dbReference type="EMBL" id="OLF49343.1"/>
    </source>
</evidence>
<gene>
    <name evidence="1" type="ORF">BU200_07875</name>
    <name evidence="2" type="ORF">NCTC12957_01236</name>
</gene>
<dbReference type="EMBL" id="MSJL01000037">
    <property type="protein sequence ID" value="OLF49343.1"/>
    <property type="molecule type" value="Genomic_DNA"/>
</dbReference>
<dbReference type="Proteomes" id="UP000186437">
    <property type="component" value="Unassembled WGS sequence"/>
</dbReference>
<dbReference type="AlphaFoldDB" id="A0A1Q8EC08"/>
<proteinExistence type="predicted"/>
<evidence type="ECO:0000313" key="4">
    <source>
        <dbReference type="Proteomes" id="UP000255213"/>
    </source>
</evidence>
<keyword evidence="3" id="KW-1185">Reference proteome</keyword>
<dbReference type="Gene3D" id="1.25.40.520">
    <property type="match status" value="1"/>
</dbReference>
<dbReference type="EMBL" id="UHEN01000001">
    <property type="protein sequence ID" value="SUN07528.1"/>
    <property type="molecule type" value="Genomic_DNA"/>
</dbReference>
<dbReference type="Proteomes" id="UP000255213">
    <property type="component" value="Unassembled WGS sequence"/>
</dbReference>
<evidence type="ECO:0000313" key="2">
    <source>
        <dbReference type="EMBL" id="SUN07528.1"/>
    </source>
</evidence>